<accession>A0A4D6YXQ4</accession>
<feature type="region of interest" description="Disordered" evidence="2">
    <location>
        <begin position="1"/>
        <end position="66"/>
    </location>
</feature>
<keyword evidence="1" id="KW-0175">Coiled coil</keyword>
<evidence type="ECO:0000256" key="2">
    <source>
        <dbReference type="SAM" id="MobiDB-lite"/>
    </source>
</evidence>
<name>A0A4D6YXQ4_ZYMTR</name>
<dbReference type="AlphaFoldDB" id="A0A4D6YXQ4"/>
<dbReference type="EMBL" id="MK067274">
    <property type="protein sequence ID" value="QCI34355.1"/>
    <property type="molecule type" value="Genomic_DNA"/>
</dbReference>
<evidence type="ECO:0000313" key="3">
    <source>
        <dbReference type="EMBL" id="QCI34355.1"/>
    </source>
</evidence>
<reference evidence="3" key="1">
    <citation type="journal article" date="2019" name="J. ISSAAS">
        <title>A dispensable paralog of succinate dehydrogenase subunit C mediates standing resistance towards a subclass of SDHI fungicides in Zymoseptoria tritici.</title>
        <authorList>
            <person name="Steinhauer D."/>
            <person name="Salat M."/>
            <person name="Frey R."/>
            <person name="Mosbach A."/>
            <person name="Luksch T."/>
            <person name="Balmer D."/>
            <person name="Hansen R."/>
            <person name="Widdison S."/>
            <person name="Logan G."/>
            <person name="Dietrich R.A."/>
            <person name="Kema G.H."/>
            <person name="Bieri S."/>
            <person name="Sierotzki H."/>
            <person name="Torriani S.F."/>
            <person name="Scalliet G."/>
        </authorList>
    </citation>
    <scope>NUCLEOTIDE SEQUENCE</scope>
    <source>
        <strain evidence="3">06STD024</strain>
    </source>
</reference>
<organism evidence="3">
    <name type="scientific">Zymoseptoria tritici</name>
    <name type="common">Speckled leaf blotch fungus</name>
    <name type="synonym">Septoria tritici</name>
    <dbReference type="NCBI Taxonomy" id="1047171"/>
    <lineage>
        <taxon>Eukaryota</taxon>
        <taxon>Fungi</taxon>
        <taxon>Dikarya</taxon>
        <taxon>Ascomycota</taxon>
        <taxon>Pezizomycotina</taxon>
        <taxon>Dothideomycetes</taxon>
        <taxon>Dothideomycetidae</taxon>
        <taxon>Mycosphaerellales</taxon>
        <taxon>Mycosphaerellaceae</taxon>
        <taxon>Zymoseptoria</taxon>
    </lineage>
</organism>
<feature type="region of interest" description="Disordered" evidence="2">
    <location>
        <begin position="264"/>
        <end position="287"/>
    </location>
</feature>
<protein>
    <submittedName>
        <fullName evidence="3">SMR49207-like protein</fullName>
    </submittedName>
</protein>
<sequence length="287" mass="32183">MSGPVALKNELRRMVSSTGPPQNPRSRKPIQSSAFRRTTSDGLSSPEGQIPVRDLMARSTIGETKSSFAERAKRTYILRETEERCKQAKAQNQRLTAEIEDAQKINRLSKQSILNLKGENEVLQDANDELGAKCQEAECDIAELVQYKKSSKESYSQLEEKYEIMEERTTALEEELEQKSREQKEQLAELTTKRNELEAKINQLEAQTAVLKEGKTRSDARQEVLEELVKEYRADVRASCLRQAKISQARGERLISIDAKLAVKGGPRGPLECNRDGGGSDKQASLG</sequence>
<feature type="coiled-coil region" evidence="1">
    <location>
        <begin position="78"/>
        <end position="214"/>
    </location>
</feature>
<dbReference type="Gene3D" id="6.10.250.1080">
    <property type="match status" value="1"/>
</dbReference>
<proteinExistence type="predicted"/>
<feature type="compositionally biased region" description="Polar residues" evidence="2">
    <location>
        <begin position="29"/>
        <end position="47"/>
    </location>
</feature>
<evidence type="ECO:0000256" key="1">
    <source>
        <dbReference type="SAM" id="Coils"/>
    </source>
</evidence>